<feature type="transmembrane region" description="Helical" evidence="1">
    <location>
        <begin position="59"/>
        <end position="92"/>
    </location>
</feature>
<keyword evidence="1" id="KW-0812">Transmembrane</keyword>
<proteinExistence type="predicted"/>
<comment type="caution">
    <text evidence="2">The sequence shown here is derived from an EMBL/GenBank/DDBJ whole genome shotgun (WGS) entry which is preliminary data.</text>
</comment>
<protein>
    <submittedName>
        <fullName evidence="2">Uncharacterized protein</fullName>
    </submittedName>
</protein>
<evidence type="ECO:0000313" key="3">
    <source>
        <dbReference type="Proteomes" id="UP000291613"/>
    </source>
</evidence>
<gene>
    <name evidence="2" type="ORF">EYR15_05745</name>
</gene>
<evidence type="ECO:0000313" key="2">
    <source>
        <dbReference type="EMBL" id="TBN54338.1"/>
    </source>
</evidence>
<reference evidence="2 3" key="1">
    <citation type="submission" date="2019-02" db="EMBL/GenBank/DDBJ databases">
        <title>Hansschlegelia quercus sp. nov., a novel methylotrophic bacterium from buds of oak (Quercus robur L.).</title>
        <authorList>
            <person name="Agafonova N.V."/>
            <person name="Kaparullina E.N."/>
            <person name="Grouzdev D.S."/>
            <person name="Doronina N.V."/>
        </authorList>
    </citation>
    <scope>NUCLEOTIDE SEQUENCE [LARGE SCALE GENOMIC DNA]</scope>
    <source>
        <strain evidence="2 3">Dub</strain>
    </source>
</reference>
<keyword evidence="3" id="KW-1185">Reference proteome</keyword>
<keyword evidence="1" id="KW-0472">Membrane</keyword>
<dbReference type="AlphaFoldDB" id="A0A4Q9GJP3"/>
<sequence length="102" mass="10987">MRRRLILYGSSLAVILLLAFLPLILALGASAIADAAGCRLDEASSYPCIIGGVDFGDMLAVMFVLGWLSLVSLPFGAAAVLAWLIVLAVDVVWQRVRQRRQT</sequence>
<dbReference type="EMBL" id="SIUB01000002">
    <property type="protein sequence ID" value="TBN54338.1"/>
    <property type="molecule type" value="Genomic_DNA"/>
</dbReference>
<organism evidence="2 3">
    <name type="scientific">Hansschlegelia quercus</name>
    <dbReference type="NCBI Taxonomy" id="2528245"/>
    <lineage>
        <taxon>Bacteria</taxon>
        <taxon>Pseudomonadati</taxon>
        <taxon>Pseudomonadota</taxon>
        <taxon>Alphaproteobacteria</taxon>
        <taxon>Hyphomicrobiales</taxon>
        <taxon>Methylopilaceae</taxon>
        <taxon>Hansschlegelia</taxon>
    </lineage>
</organism>
<keyword evidence="1" id="KW-1133">Transmembrane helix</keyword>
<dbReference type="OrthoDB" id="5948392at2"/>
<name>A0A4Q9GJP3_9HYPH</name>
<evidence type="ECO:0000256" key="1">
    <source>
        <dbReference type="SAM" id="Phobius"/>
    </source>
</evidence>
<dbReference type="Proteomes" id="UP000291613">
    <property type="component" value="Unassembled WGS sequence"/>
</dbReference>
<accession>A0A4Q9GJP3</accession>